<keyword evidence="1" id="KW-0768">Sushi</keyword>
<name>U5ESH9_9DIPT</name>
<dbReference type="InterPro" id="IPR043504">
    <property type="entry name" value="Peptidase_S1_PA_chymotrypsin"/>
</dbReference>
<dbReference type="Pfam" id="PF12032">
    <property type="entry name" value="CLIP"/>
    <property type="match status" value="1"/>
</dbReference>
<keyword evidence="8" id="KW-1015">Disulfide bond</keyword>
<dbReference type="InterPro" id="IPR001254">
    <property type="entry name" value="Trypsin_dom"/>
</dbReference>
<dbReference type="PROSITE" id="PS00135">
    <property type="entry name" value="TRYPSIN_SER"/>
    <property type="match status" value="1"/>
</dbReference>
<dbReference type="InterPro" id="IPR038565">
    <property type="entry name" value="CLIP_sf"/>
</dbReference>
<dbReference type="FunFam" id="2.40.10.10:FF:000120">
    <property type="entry name" value="Putative serine protease"/>
    <property type="match status" value="1"/>
</dbReference>
<dbReference type="GO" id="GO:0005576">
    <property type="term" value="C:extracellular region"/>
    <property type="evidence" value="ECO:0007669"/>
    <property type="project" value="UniProtKB-SubCell"/>
</dbReference>
<evidence type="ECO:0000256" key="11">
    <source>
        <dbReference type="ARBA" id="ARBA00052079"/>
    </source>
</evidence>
<accession>U5ESH9</accession>
<comment type="catalytic activity">
    <reaction evidence="11">
        <text>Selective cleavage of 103-Arg-|-Ser-104 and 124-Ile-|-Ile-125 bonds in Limulus clotting factor B to form activated factor B. Cleavage of -Pro-Arg-|-Xaa- bonds in synthetic substrates.</text>
        <dbReference type="EC" id="3.4.21.84"/>
    </reaction>
</comment>
<keyword evidence="13" id="KW-0964">Secreted</keyword>
<evidence type="ECO:0000259" key="14">
    <source>
        <dbReference type="PROSITE" id="PS50240"/>
    </source>
</evidence>
<evidence type="ECO:0000256" key="3">
    <source>
        <dbReference type="ARBA" id="ARBA00022729"/>
    </source>
</evidence>
<evidence type="ECO:0000313" key="16">
    <source>
        <dbReference type="EMBL" id="JAB57525.1"/>
    </source>
</evidence>
<dbReference type="EC" id="3.4.21.-" evidence="12"/>
<evidence type="ECO:0000256" key="6">
    <source>
        <dbReference type="ARBA" id="ARBA00022825"/>
    </source>
</evidence>
<dbReference type="InterPro" id="IPR033116">
    <property type="entry name" value="TRYPSIN_SER"/>
</dbReference>
<dbReference type="AlphaFoldDB" id="U5ESH9"/>
<dbReference type="GO" id="GO:0006508">
    <property type="term" value="P:proteolysis"/>
    <property type="evidence" value="ECO:0007669"/>
    <property type="project" value="UniProtKB-KW"/>
</dbReference>
<keyword evidence="3" id="KW-0732">Signal</keyword>
<evidence type="ECO:0000256" key="2">
    <source>
        <dbReference type="ARBA" id="ARBA00022670"/>
    </source>
</evidence>
<evidence type="ECO:0000256" key="12">
    <source>
        <dbReference type="RuleBase" id="RU363034"/>
    </source>
</evidence>
<evidence type="ECO:0000256" key="8">
    <source>
        <dbReference type="ARBA" id="ARBA00023157"/>
    </source>
</evidence>
<evidence type="ECO:0000259" key="15">
    <source>
        <dbReference type="PROSITE" id="PS51888"/>
    </source>
</evidence>
<dbReference type="SUPFAM" id="SSF50494">
    <property type="entry name" value="Trypsin-like serine proteases"/>
    <property type="match status" value="1"/>
</dbReference>
<dbReference type="PROSITE" id="PS00134">
    <property type="entry name" value="TRYPSIN_HIS"/>
    <property type="match status" value="1"/>
</dbReference>
<dbReference type="InterPro" id="IPR001314">
    <property type="entry name" value="Peptidase_S1A"/>
</dbReference>
<evidence type="ECO:0000256" key="9">
    <source>
        <dbReference type="ARBA" id="ARBA00023180"/>
    </source>
</evidence>
<sequence>MFAVVQVTKRNFFNHISFMEQSILLLSVILLQTIVYGQDNSDCRTPHRKPGRCISIKTCYHIVNFLKNRILTENEMNFMTASQCVGGVGKRPHICCGIADEDKFIESNPDKAQTSTLPPFNPEKVGDGKANILPDPLNNECGVSLGNRIYGGTNTEIDEFPWLALLQYRKSDGSLTFSCGGTVINQRYILTAAHCVTGEILTAVGTLENVRLGEYNTKTEIDCIDSDCADPPQDIRVSKAIPHADFSTRMDSENLNDIALVRLSSDIKFNDYVQAICLPHTRYIDARTGDVVYVTGFGRTLNAASSDIKQKLNVTIYDQAECQMKFESGFNRRILNTQLCAGGVFAEDTCRGDSGGPLMRQTDAWYLEGIVSYGNKCGLEGWPGVYTRVSQYMNWIRQKLEP</sequence>
<protein>
    <recommendedName>
        <fullName evidence="13">CLIP domain-containing serine protease</fullName>
        <ecNumber evidence="12">3.4.21.-</ecNumber>
    </recommendedName>
</protein>
<reference evidence="16" key="1">
    <citation type="journal article" date="2014" name="Insect Biochem. Mol. Biol.">
        <title>An insight into the sialome of the frog biting fly, Corethrella appendiculata.</title>
        <authorList>
            <person name="Ribeiro J.M.C."/>
            <person name="Chagas A.C."/>
            <person name="Pham V.M."/>
            <person name="Lounibos L.P."/>
            <person name="Calvo E."/>
        </authorList>
    </citation>
    <scope>NUCLEOTIDE SEQUENCE</scope>
    <source>
        <tissue evidence="16">Salivary glands</tissue>
    </source>
</reference>
<feature type="domain" description="Clip" evidence="15">
    <location>
        <begin position="42"/>
        <end position="96"/>
    </location>
</feature>
<evidence type="ECO:0000256" key="13">
    <source>
        <dbReference type="RuleBase" id="RU366078"/>
    </source>
</evidence>
<dbReference type="InterPro" id="IPR051487">
    <property type="entry name" value="Ser/Thr_Proteases_Immune/Dev"/>
</dbReference>
<comment type="subcellular location">
    <subcellularLocation>
        <location evidence="13">Secreted</location>
    </subcellularLocation>
</comment>
<dbReference type="PROSITE" id="PS50240">
    <property type="entry name" value="TRYPSIN_DOM"/>
    <property type="match status" value="1"/>
</dbReference>
<evidence type="ECO:0000256" key="1">
    <source>
        <dbReference type="ARBA" id="ARBA00022659"/>
    </source>
</evidence>
<evidence type="ECO:0000256" key="7">
    <source>
        <dbReference type="ARBA" id="ARBA00023145"/>
    </source>
</evidence>
<dbReference type="Gene3D" id="2.40.10.10">
    <property type="entry name" value="Trypsin-like serine proteases"/>
    <property type="match status" value="2"/>
</dbReference>
<dbReference type="PROSITE" id="PS51888">
    <property type="entry name" value="CLIP"/>
    <property type="match status" value="1"/>
</dbReference>
<proteinExistence type="evidence at transcript level"/>
<dbReference type="InterPro" id="IPR022700">
    <property type="entry name" value="CLIP"/>
</dbReference>
<comment type="similarity">
    <text evidence="10 13">Belongs to the peptidase S1 family. CLIP subfamily.</text>
</comment>
<keyword evidence="4 12" id="KW-0378">Hydrolase</keyword>
<keyword evidence="9" id="KW-0325">Glycoprotein</keyword>
<evidence type="ECO:0000256" key="10">
    <source>
        <dbReference type="ARBA" id="ARBA00024195"/>
    </source>
</evidence>
<dbReference type="FunFam" id="3.30.1640.30:FF:000001">
    <property type="entry name" value="Serine protease 7"/>
    <property type="match status" value="1"/>
</dbReference>
<dbReference type="GO" id="GO:0004252">
    <property type="term" value="F:serine-type endopeptidase activity"/>
    <property type="evidence" value="ECO:0007669"/>
    <property type="project" value="UniProtKB-UniRule"/>
</dbReference>
<dbReference type="EMBL" id="GANO01002346">
    <property type="protein sequence ID" value="JAB57525.1"/>
    <property type="molecule type" value="mRNA"/>
</dbReference>
<keyword evidence="6 12" id="KW-0720">Serine protease</keyword>
<dbReference type="InterPro" id="IPR009003">
    <property type="entry name" value="Peptidase_S1_PA"/>
</dbReference>
<evidence type="ECO:0000256" key="5">
    <source>
        <dbReference type="ARBA" id="ARBA00022820"/>
    </source>
</evidence>
<keyword evidence="5" id="KW-0353">Hemolymph clotting</keyword>
<dbReference type="SMART" id="SM00680">
    <property type="entry name" value="CLIP"/>
    <property type="match status" value="1"/>
</dbReference>
<keyword evidence="2 12" id="KW-0645">Protease</keyword>
<dbReference type="GO" id="GO:0042381">
    <property type="term" value="P:hemolymph coagulation"/>
    <property type="evidence" value="ECO:0007669"/>
    <property type="project" value="UniProtKB-KW"/>
</dbReference>
<dbReference type="PRINTS" id="PR00722">
    <property type="entry name" value="CHYMOTRYPSIN"/>
</dbReference>
<dbReference type="Gene3D" id="3.30.1640.30">
    <property type="match status" value="1"/>
</dbReference>
<feature type="domain" description="Peptidase S1" evidence="14">
    <location>
        <begin position="149"/>
        <end position="401"/>
    </location>
</feature>
<evidence type="ECO:0000256" key="4">
    <source>
        <dbReference type="ARBA" id="ARBA00022801"/>
    </source>
</evidence>
<organism evidence="16">
    <name type="scientific">Corethrella appendiculata</name>
    <dbReference type="NCBI Taxonomy" id="1370023"/>
    <lineage>
        <taxon>Eukaryota</taxon>
        <taxon>Metazoa</taxon>
        <taxon>Ecdysozoa</taxon>
        <taxon>Arthropoda</taxon>
        <taxon>Hexapoda</taxon>
        <taxon>Insecta</taxon>
        <taxon>Pterygota</taxon>
        <taxon>Neoptera</taxon>
        <taxon>Endopterygota</taxon>
        <taxon>Diptera</taxon>
        <taxon>Nematocera</taxon>
        <taxon>Culicoidea</taxon>
        <taxon>Chaoboridae</taxon>
        <taxon>Corethrella</taxon>
    </lineage>
</organism>
<comment type="domain">
    <text evidence="13">The clip domain consists of 35-55 residues which are 'knitted' together usually by 3 conserved disulfide bonds forming a clip-like compact structure.</text>
</comment>
<dbReference type="CDD" id="cd00190">
    <property type="entry name" value="Tryp_SPc"/>
    <property type="match status" value="1"/>
</dbReference>
<keyword evidence="7" id="KW-0865">Zymogen</keyword>
<dbReference type="Pfam" id="PF00089">
    <property type="entry name" value="Trypsin"/>
    <property type="match status" value="1"/>
</dbReference>
<dbReference type="SMART" id="SM00020">
    <property type="entry name" value="Tryp_SPc"/>
    <property type="match status" value="1"/>
</dbReference>
<dbReference type="InterPro" id="IPR018114">
    <property type="entry name" value="TRYPSIN_HIS"/>
</dbReference>
<dbReference type="PANTHER" id="PTHR24256">
    <property type="entry name" value="TRYPTASE-RELATED"/>
    <property type="match status" value="1"/>
</dbReference>